<gene>
    <name evidence="1" type="ORF">LCGC14_0187630</name>
</gene>
<dbReference type="AlphaFoldDB" id="A0A0F9X689"/>
<reference evidence="1" key="1">
    <citation type="journal article" date="2015" name="Nature">
        <title>Complex archaea that bridge the gap between prokaryotes and eukaryotes.</title>
        <authorList>
            <person name="Spang A."/>
            <person name="Saw J.H."/>
            <person name="Jorgensen S.L."/>
            <person name="Zaremba-Niedzwiedzka K."/>
            <person name="Martijn J."/>
            <person name="Lind A.E."/>
            <person name="van Eijk R."/>
            <person name="Schleper C."/>
            <person name="Guy L."/>
            <person name="Ettema T.J."/>
        </authorList>
    </citation>
    <scope>NUCLEOTIDE SEQUENCE</scope>
</reference>
<dbReference type="SUPFAM" id="SSF48452">
    <property type="entry name" value="TPR-like"/>
    <property type="match status" value="1"/>
</dbReference>
<evidence type="ECO:0008006" key="2">
    <source>
        <dbReference type="Google" id="ProtNLM"/>
    </source>
</evidence>
<dbReference type="InterPro" id="IPR010323">
    <property type="entry name" value="DUF924"/>
</dbReference>
<proteinExistence type="predicted"/>
<comment type="caution">
    <text evidence="1">The sequence shown here is derived from an EMBL/GenBank/DDBJ whole genome shotgun (WGS) entry which is preliminary data.</text>
</comment>
<protein>
    <recommendedName>
        <fullName evidence="2">DUF924 domain-containing protein</fullName>
    </recommendedName>
</protein>
<evidence type="ECO:0000313" key="1">
    <source>
        <dbReference type="EMBL" id="KKN94416.1"/>
    </source>
</evidence>
<sequence length="183" mass="20804">MSTVSIDPQTIVDFWREAGPERWFGKDTEFDETILRRFGDIYEQAIRGELHAWRSDPTGALALVILLDQFPRNMFRNTPKAFATDEQALEIAREALARGDHRTVGEDVNQFLAMPMMHSESLADQDACVAWMGEIGDESNVAFAREHRDIIARFGRFPHRNEILGRESTESERQFLADGGFAG</sequence>
<dbReference type="InterPro" id="IPR011990">
    <property type="entry name" value="TPR-like_helical_dom_sf"/>
</dbReference>
<dbReference type="EMBL" id="LAZR01000078">
    <property type="protein sequence ID" value="KKN94416.1"/>
    <property type="molecule type" value="Genomic_DNA"/>
</dbReference>
<organism evidence="1">
    <name type="scientific">marine sediment metagenome</name>
    <dbReference type="NCBI Taxonomy" id="412755"/>
    <lineage>
        <taxon>unclassified sequences</taxon>
        <taxon>metagenomes</taxon>
        <taxon>ecological metagenomes</taxon>
    </lineage>
</organism>
<dbReference type="Gene3D" id="1.25.40.10">
    <property type="entry name" value="Tetratricopeptide repeat domain"/>
    <property type="match status" value="1"/>
</dbReference>
<name>A0A0F9X689_9ZZZZ</name>
<dbReference type="Gene3D" id="1.20.58.320">
    <property type="entry name" value="TPR-like"/>
    <property type="match status" value="1"/>
</dbReference>
<accession>A0A0F9X689</accession>
<dbReference type="Pfam" id="PF06041">
    <property type="entry name" value="DUF924"/>
    <property type="match status" value="1"/>
</dbReference>